<evidence type="ECO:0008006" key="5">
    <source>
        <dbReference type="Google" id="ProtNLM"/>
    </source>
</evidence>
<dbReference type="SUPFAM" id="SSF81901">
    <property type="entry name" value="HCP-like"/>
    <property type="match status" value="1"/>
</dbReference>
<accession>A0ABR2HAT8</accession>
<dbReference type="EMBL" id="JAPFFF010000038">
    <property type="protein sequence ID" value="KAK8842510.1"/>
    <property type="molecule type" value="Genomic_DNA"/>
</dbReference>
<sequence>MEKEKIVEIISKNQKIKETIQIDDSTSKQQEKKNQNNSNKNKVDDSIKYINYDDVLYPFNEMMDLNPDCQYWVKEAVSNNKKKFIVGKSLIEGKLGFPLNSQLGIRYLQESRTKDSMIYLSKLYVEGEIIPEDINEAKIILSRIERKEEESTCLYLLGRISKKEKNYAKAFEYFEKSSKLGNPDSMFYCGKMQQKGYERVDQIIFLIFLIFCYFDQLLFCYIYLNNKSIQDNSAHIHCYD</sequence>
<gene>
    <name evidence="3" type="ORF">M9Y10_026101</name>
</gene>
<feature type="compositionally biased region" description="Basic and acidic residues" evidence="1">
    <location>
        <begin position="21"/>
        <end position="34"/>
    </location>
</feature>
<dbReference type="Proteomes" id="UP001470230">
    <property type="component" value="Unassembled WGS sequence"/>
</dbReference>
<evidence type="ECO:0000313" key="4">
    <source>
        <dbReference type="Proteomes" id="UP001470230"/>
    </source>
</evidence>
<keyword evidence="4" id="KW-1185">Reference proteome</keyword>
<name>A0ABR2HAT8_9EUKA</name>
<keyword evidence="2" id="KW-0812">Transmembrane</keyword>
<dbReference type="InterPro" id="IPR011990">
    <property type="entry name" value="TPR-like_helical_dom_sf"/>
</dbReference>
<feature type="region of interest" description="Disordered" evidence="1">
    <location>
        <begin position="21"/>
        <end position="42"/>
    </location>
</feature>
<organism evidence="3 4">
    <name type="scientific">Tritrichomonas musculus</name>
    <dbReference type="NCBI Taxonomy" id="1915356"/>
    <lineage>
        <taxon>Eukaryota</taxon>
        <taxon>Metamonada</taxon>
        <taxon>Parabasalia</taxon>
        <taxon>Tritrichomonadida</taxon>
        <taxon>Tritrichomonadidae</taxon>
        <taxon>Tritrichomonas</taxon>
    </lineage>
</organism>
<feature type="transmembrane region" description="Helical" evidence="2">
    <location>
        <begin position="203"/>
        <end position="224"/>
    </location>
</feature>
<comment type="caution">
    <text evidence="3">The sequence shown here is derived from an EMBL/GenBank/DDBJ whole genome shotgun (WGS) entry which is preliminary data.</text>
</comment>
<evidence type="ECO:0000256" key="2">
    <source>
        <dbReference type="SAM" id="Phobius"/>
    </source>
</evidence>
<evidence type="ECO:0000313" key="3">
    <source>
        <dbReference type="EMBL" id="KAK8842510.1"/>
    </source>
</evidence>
<protein>
    <recommendedName>
        <fullName evidence="5">TPR Domain containing protein</fullName>
    </recommendedName>
</protein>
<evidence type="ECO:0000256" key="1">
    <source>
        <dbReference type="SAM" id="MobiDB-lite"/>
    </source>
</evidence>
<dbReference type="Gene3D" id="1.25.40.10">
    <property type="entry name" value="Tetratricopeptide repeat domain"/>
    <property type="match status" value="1"/>
</dbReference>
<proteinExistence type="predicted"/>
<reference evidence="3 4" key="1">
    <citation type="submission" date="2024-04" db="EMBL/GenBank/DDBJ databases">
        <title>Tritrichomonas musculus Genome.</title>
        <authorList>
            <person name="Alves-Ferreira E."/>
            <person name="Grigg M."/>
            <person name="Lorenzi H."/>
            <person name="Galac M."/>
        </authorList>
    </citation>
    <scope>NUCLEOTIDE SEQUENCE [LARGE SCALE GENOMIC DNA]</scope>
    <source>
        <strain evidence="3 4">EAF2021</strain>
    </source>
</reference>
<keyword evidence="2" id="KW-0472">Membrane</keyword>
<keyword evidence="2" id="KW-1133">Transmembrane helix</keyword>